<feature type="transmembrane region" description="Helical" evidence="1">
    <location>
        <begin position="104"/>
        <end position="122"/>
    </location>
</feature>
<proteinExistence type="predicted"/>
<dbReference type="Pfam" id="PF14808">
    <property type="entry name" value="TMEM164"/>
    <property type="match status" value="1"/>
</dbReference>
<evidence type="ECO:0000256" key="1">
    <source>
        <dbReference type="SAM" id="Phobius"/>
    </source>
</evidence>
<reference evidence="2" key="1">
    <citation type="submission" date="2020-08" db="EMBL/GenBank/DDBJ databases">
        <title>Genome public.</title>
        <authorList>
            <person name="Liu C."/>
            <person name="Sun Q."/>
        </authorList>
    </citation>
    <scope>NUCLEOTIDE SEQUENCE</scope>
    <source>
        <strain evidence="2">NSJ-55</strain>
    </source>
</reference>
<feature type="transmembrane region" description="Helical" evidence="1">
    <location>
        <begin position="40"/>
        <end position="59"/>
    </location>
</feature>
<sequence length="225" mass="25742">MRFEHKNRFRSFFLCGICLFLSEILKQLLLTFVVNGGSYYWWYLPFQLCSIPMYLMLLLPFVPLKIQKSFLLFLSTFGLLGGIAAFADTSGLHYPLALLTVHSYLWHFVLIAAGLYAGFTLLKQEAFCLRAPSFGIAALIYLLCCTIAECINLTFDSFGTINMFYINPDYSMQQIVFRTVADTAGNLTAILLYILSTICGAFFLFLIWRLIWKRCKKALPADKNF</sequence>
<evidence type="ECO:0000313" key="3">
    <source>
        <dbReference type="Proteomes" id="UP000652477"/>
    </source>
</evidence>
<keyword evidence="1" id="KW-0812">Transmembrane</keyword>
<feature type="transmembrane region" description="Helical" evidence="1">
    <location>
        <begin position="71"/>
        <end position="92"/>
    </location>
</feature>
<dbReference type="Proteomes" id="UP000652477">
    <property type="component" value="Unassembled WGS sequence"/>
</dbReference>
<feature type="transmembrane region" description="Helical" evidence="1">
    <location>
        <begin position="134"/>
        <end position="155"/>
    </location>
</feature>
<dbReference type="AlphaFoldDB" id="A0A923LJ26"/>
<protein>
    <submittedName>
        <fullName evidence="2">YwaF family protein</fullName>
    </submittedName>
</protein>
<accession>A0A923LJ26</accession>
<feature type="transmembrane region" description="Helical" evidence="1">
    <location>
        <begin position="12"/>
        <end position="34"/>
    </location>
</feature>
<keyword evidence="3" id="KW-1185">Reference proteome</keyword>
<feature type="transmembrane region" description="Helical" evidence="1">
    <location>
        <begin position="190"/>
        <end position="211"/>
    </location>
</feature>
<dbReference type="RefSeq" id="WP_186876338.1">
    <property type="nucleotide sequence ID" value="NZ_JACOPF010000002.1"/>
</dbReference>
<keyword evidence="1" id="KW-0472">Membrane</keyword>
<evidence type="ECO:0000313" key="2">
    <source>
        <dbReference type="EMBL" id="MBC5689680.1"/>
    </source>
</evidence>
<dbReference type="EMBL" id="JACOPF010000002">
    <property type="protein sequence ID" value="MBC5689680.1"/>
    <property type="molecule type" value="Genomic_DNA"/>
</dbReference>
<comment type="caution">
    <text evidence="2">The sequence shown here is derived from an EMBL/GenBank/DDBJ whole genome shotgun (WGS) entry which is preliminary data.</text>
</comment>
<name>A0A923LJ26_9FIRM</name>
<organism evidence="2 3">
    <name type="scientific">Mediterraneibacter hominis</name>
    <dbReference type="NCBI Taxonomy" id="2763054"/>
    <lineage>
        <taxon>Bacteria</taxon>
        <taxon>Bacillati</taxon>
        <taxon>Bacillota</taxon>
        <taxon>Clostridia</taxon>
        <taxon>Lachnospirales</taxon>
        <taxon>Lachnospiraceae</taxon>
        <taxon>Mediterraneibacter</taxon>
    </lineage>
</organism>
<gene>
    <name evidence="2" type="ORF">H8S37_12190</name>
</gene>
<keyword evidence="1" id="KW-1133">Transmembrane helix</keyword>